<gene>
    <name evidence="2" type="ORF">M501DRAFT_992102</name>
</gene>
<keyword evidence="3" id="KW-1185">Reference proteome</keyword>
<evidence type="ECO:0000313" key="2">
    <source>
        <dbReference type="EMBL" id="KAF2839113.1"/>
    </source>
</evidence>
<feature type="signal peptide" evidence="1">
    <location>
        <begin position="1"/>
        <end position="19"/>
    </location>
</feature>
<proteinExistence type="predicted"/>
<evidence type="ECO:0000256" key="1">
    <source>
        <dbReference type="SAM" id="SignalP"/>
    </source>
</evidence>
<dbReference type="Proteomes" id="UP000799429">
    <property type="component" value="Unassembled WGS sequence"/>
</dbReference>
<feature type="chain" id="PRO_5040475395" evidence="1">
    <location>
        <begin position="20"/>
        <end position="179"/>
    </location>
</feature>
<accession>A0A9P4VPS8</accession>
<keyword evidence="1" id="KW-0732">Signal</keyword>
<name>A0A9P4VPS8_9PEZI</name>
<protein>
    <submittedName>
        <fullName evidence="2">Uncharacterized protein</fullName>
    </submittedName>
</protein>
<reference evidence="2" key="1">
    <citation type="journal article" date="2020" name="Stud. Mycol.">
        <title>101 Dothideomycetes genomes: a test case for predicting lifestyles and emergence of pathogens.</title>
        <authorList>
            <person name="Haridas S."/>
            <person name="Albert R."/>
            <person name="Binder M."/>
            <person name="Bloem J."/>
            <person name="Labutti K."/>
            <person name="Salamov A."/>
            <person name="Andreopoulos B."/>
            <person name="Baker S."/>
            <person name="Barry K."/>
            <person name="Bills G."/>
            <person name="Bluhm B."/>
            <person name="Cannon C."/>
            <person name="Castanera R."/>
            <person name="Culley D."/>
            <person name="Daum C."/>
            <person name="Ezra D."/>
            <person name="Gonzalez J."/>
            <person name="Henrissat B."/>
            <person name="Kuo A."/>
            <person name="Liang C."/>
            <person name="Lipzen A."/>
            <person name="Lutzoni F."/>
            <person name="Magnuson J."/>
            <person name="Mondo S."/>
            <person name="Nolan M."/>
            <person name="Ohm R."/>
            <person name="Pangilinan J."/>
            <person name="Park H.-J."/>
            <person name="Ramirez L."/>
            <person name="Alfaro M."/>
            <person name="Sun H."/>
            <person name="Tritt A."/>
            <person name="Yoshinaga Y."/>
            <person name="Zwiers L.-H."/>
            <person name="Turgeon B."/>
            <person name="Goodwin S."/>
            <person name="Spatafora J."/>
            <person name="Crous P."/>
            <person name="Grigoriev I."/>
        </authorList>
    </citation>
    <scope>NUCLEOTIDE SEQUENCE</scope>
    <source>
        <strain evidence="2">CBS 101060</strain>
    </source>
</reference>
<dbReference type="EMBL" id="MU006095">
    <property type="protein sequence ID" value="KAF2839113.1"/>
    <property type="molecule type" value="Genomic_DNA"/>
</dbReference>
<organism evidence="2 3">
    <name type="scientific">Patellaria atrata CBS 101060</name>
    <dbReference type="NCBI Taxonomy" id="1346257"/>
    <lineage>
        <taxon>Eukaryota</taxon>
        <taxon>Fungi</taxon>
        <taxon>Dikarya</taxon>
        <taxon>Ascomycota</taxon>
        <taxon>Pezizomycotina</taxon>
        <taxon>Dothideomycetes</taxon>
        <taxon>Dothideomycetes incertae sedis</taxon>
        <taxon>Patellariales</taxon>
        <taxon>Patellariaceae</taxon>
        <taxon>Patellaria</taxon>
    </lineage>
</organism>
<comment type="caution">
    <text evidence="2">The sequence shown here is derived from an EMBL/GenBank/DDBJ whole genome shotgun (WGS) entry which is preliminary data.</text>
</comment>
<evidence type="ECO:0000313" key="3">
    <source>
        <dbReference type="Proteomes" id="UP000799429"/>
    </source>
</evidence>
<sequence>MLAKFVILALAASSALVQAVPGYPYFETTCSTKYHVVTSTGMHESTYESTKTIPYPITKTHYEAVTSTEACPVTKVKTSYSYEWVYRPYVTKTTHYITTVLTSVEHIHTETKEKSEVACPVTKTYTSYKYHTSKTPVVDIFTKTKTSVCTETTEVPYTTCITKSSLCCETFTAYPHHGH</sequence>
<dbReference type="AlphaFoldDB" id="A0A9P4VPS8"/>